<sequence length="242" mass="27296">MIIITLIFGAIAIFTSFIYIEKVLPRLLCTFVAGVILLGSILGIVGNYYGHLGMHKVTTTTSQKIYSADTTGKTKMVLFQPIGSAGKENVYIYAKSERAKKVSHTKANEYTHSKLTRVRSNGALLKTTKVRWQYKSNAYKFWFGIADNNNKLVKSTNHFYVSKDWFVLSTGQAKELKKQMSSKSFQVKAKEQATVYVESKMKAAITQDPSLMTDKSRQSQLTQKFAAEYQTKLLKETVSKIK</sequence>
<reference evidence="2 3" key="1">
    <citation type="journal article" date="2015" name="Genome Announc.">
        <title>Expanding the biotechnology potential of lactobacilli through comparative genomics of 213 strains and associated genera.</title>
        <authorList>
            <person name="Sun Z."/>
            <person name="Harris H.M."/>
            <person name="McCann A."/>
            <person name="Guo C."/>
            <person name="Argimon S."/>
            <person name="Zhang W."/>
            <person name="Yang X."/>
            <person name="Jeffery I.B."/>
            <person name="Cooney J.C."/>
            <person name="Kagawa T.F."/>
            <person name="Liu W."/>
            <person name="Song Y."/>
            <person name="Salvetti E."/>
            <person name="Wrobel A."/>
            <person name="Rasinkangas P."/>
            <person name="Parkhill J."/>
            <person name="Rea M.C."/>
            <person name="O'Sullivan O."/>
            <person name="Ritari J."/>
            <person name="Douillard F.P."/>
            <person name="Paul Ross R."/>
            <person name="Yang R."/>
            <person name="Briner A.E."/>
            <person name="Felis G.E."/>
            <person name="de Vos W.M."/>
            <person name="Barrangou R."/>
            <person name="Klaenhammer T.R."/>
            <person name="Caufield P.W."/>
            <person name="Cui Y."/>
            <person name="Zhang H."/>
            <person name="O'Toole P.W."/>
        </authorList>
    </citation>
    <scope>NUCLEOTIDE SEQUENCE [LARGE SCALE GENOMIC DNA]</scope>
    <source>
        <strain evidence="2 3">DSM 19971</strain>
    </source>
</reference>
<accession>A0A0R1PXE6</accession>
<feature type="transmembrane region" description="Helical" evidence="1">
    <location>
        <begin position="6"/>
        <end position="24"/>
    </location>
</feature>
<evidence type="ECO:0000313" key="3">
    <source>
        <dbReference type="Proteomes" id="UP000051155"/>
    </source>
</evidence>
<dbReference type="Proteomes" id="UP000051155">
    <property type="component" value="Unassembled WGS sequence"/>
</dbReference>
<dbReference type="InterPro" id="IPR032083">
    <property type="entry name" value="DUF4811"/>
</dbReference>
<organism evidence="2 3">
    <name type="scientific">Liquorilactobacillus uvarum DSM 19971</name>
    <dbReference type="NCBI Taxonomy" id="1423812"/>
    <lineage>
        <taxon>Bacteria</taxon>
        <taxon>Bacillati</taxon>
        <taxon>Bacillota</taxon>
        <taxon>Bacilli</taxon>
        <taxon>Lactobacillales</taxon>
        <taxon>Lactobacillaceae</taxon>
        <taxon>Liquorilactobacillus</taxon>
    </lineage>
</organism>
<comment type="caution">
    <text evidence="2">The sequence shown here is derived from an EMBL/GenBank/DDBJ whole genome shotgun (WGS) entry which is preliminary data.</text>
</comment>
<keyword evidence="1" id="KW-0812">Transmembrane</keyword>
<gene>
    <name evidence="2" type="ORF">FD20_GL000735</name>
</gene>
<evidence type="ECO:0000256" key="1">
    <source>
        <dbReference type="SAM" id="Phobius"/>
    </source>
</evidence>
<evidence type="ECO:0008006" key="4">
    <source>
        <dbReference type="Google" id="ProtNLM"/>
    </source>
</evidence>
<dbReference type="OrthoDB" id="2249491at2"/>
<feature type="transmembrane region" description="Helical" evidence="1">
    <location>
        <begin position="31"/>
        <end position="50"/>
    </location>
</feature>
<evidence type="ECO:0000313" key="2">
    <source>
        <dbReference type="EMBL" id="KRL37022.1"/>
    </source>
</evidence>
<keyword evidence="1" id="KW-1133">Transmembrane helix</keyword>
<dbReference type="Pfam" id="PF16069">
    <property type="entry name" value="DUF4811"/>
    <property type="match status" value="1"/>
</dbReference>
<dbReference type="PATRIC" id="fig|1423812.3.peg.801"/>
<keyword evidence="3" id="KW-1185">Reference proteome</keyword>
<dbReference type="AlphaFoldDB" id="A0A0R1PXE6"/>
<protein>
    <recommendedName>
        <fullName evidence="4">DUF4811 domain-containing protein</fullName>
    </recommendedName>
</protein>
<name>A0A0R1PXE6_9LACO</name>
<proteinExistence type="predicted"/>
<dbReference type="EMBL" id="AZEG01000017">
    <property type="protein sequence ID" value="KRL37022.1"/>
    <property type="molecule type" value="Genomic_DNA"/>
</dbReference>
<keyword evidence="1" id="KW-0472">Membrane</keyword>
<dbReference type="STRING" id="1423812.FD20_GL000735"/>
<dbReference type="RefSeq" id="WP_057737718.1">
    <property type="nucleotide sequence ID" value="NZ_AZEG01000017.1"/>
</dbReference>